<protein>
    <submittedName>
        <fullName evidence="6">Response regulator</fullName>
    </submittedName>
</protein>
<dbReference type="AlphaFoldDB" id="A0AAW9QE51"/>
<dbReference type="InterPro" id="IPR011006">
    <property type="entry name" value="CheY-like_superfamily"/>
</dbReference>
<organism evidence="6 7">
    <name type="scientific">Aquincola agrisoli</name>
    <dbReference type="NCBI Taxonomy" id="3119538"/>
    <lineage>
        <taxon>Bacteria</taxon>
        <taxon>Pseudomonadati</taxon>
        <taxon>Pseudomonadota</taxon>
        <taxon>Betaproteobacteria</taxon>
        <taxon>Burkholderiales</taxon>
        <taxon>Sphaerotilaceae</taxon>
        <taxon>Aquincola</taxon>
    </lineage>
</organism>
<dbReference type="Pfam" id="PF00072">
    <property type="entry name" value="Response_reg"/>
    <property type="match status" value="1"/>
</dbReference>
<keyword evidence="4" id="KW-0472">Membrane</keyword>
<name>A0AAW9QE51_9BURK</name>
<evidence type="ECO:0000256" key="4">
    <source>
        <dbReference type="SAM" id="Phobius"/>
    </source>
</evidence>
<dbReference type="InterPro" id="IPR050595">
    <property type="entry name" value="Bact_response_regulator"/>
</dbReference>
<gene>
    <name evidence="6" type="ORF">V4F39_12145</name>
</gene>
<dbReference type="SUPFAM" id="SSF52172">
    <property type="entry name" value="CheY-like"/>
    <property type="match status" value="1"/>
</dbReference>
<dbReference type="InterPro" id="IPR001789">
    <property type="entry name" value="Sig_transdc_resp-reg_receiver"/>
</dbReference>
<feature type="modified residue" description="4-aspartylphosphate" evidence="3">
    <location>
        <position position="145"/>
    </location>
</feature>
<accession>A0AAW9QE51</accession>
<keyword evidence="4" id="KW-0812">Transmembrane</keyword>
<dbReference type="PANTHER" id="PTHR44591">
    <property type="entry name" value="STRESS RESPONSE REGULATOR PROTEIN 1"/>
    <property type="match status" value="1"/>
</dbReference>
<evidence type="ECO:0000313" key="7">
    <source>
        <dbReference type="Proteomes" id="UP001336250"/>
    </source>
</evidence>
<dbReference type="RefSeq" id="WP_332289696.1">
    <property type="nucleotide sequence ID" value="NZ_JAZIBG010000028.1"/>
</dbReference>
<dbReference type="SMART" id="SM00448">
    <property type="entry name" value="REC"/>
    <property type="match status" value="1"/>
</dbReference>
<evidence type="ECO:0000256" key="3">
    <source>
        <dbReference type="PROSITE-ProRule" id="PRU00169"/>
    </source>
</evidence>
<evidence type="ECO:0000256" key="1">
    <source>
        <dbReference type="ARBA" id="ARBA00022553"/>
    </source>
</evidence>
<dbReference type="Proteomes" id="UP001336250">
    <property type="component" value="Unassembled WGS sequence"/>
</dbReference>
<evidence type="ECO:0000256" key="2">
    <source>
        <dbReference type="ARBA" id="ARBA00023012"/>
    </source>
</evidence>
<dbReference type="CDD" id="cd00156">
    <property type="entry name" value="REC"/>
    <property type="match status" value="1"/>
</dbReference>
<proteinExistence type="predicted"/>
<dbReference type="PANTHER" id="PTHR44591:SF14">
    <property type="entry name" value="PROTEIN PILG"/>
    <property type="match status" value="1"/>
</dbReference>
<dbReference type="EMBL" id="JAZIBG010000028">
    <property type="protein sequence ID" value="MEF7614663.1"/>
    <property type="molecule type" value="Genomic_DNA"/>
</dbReference>
<comment type="caution">
    <text evidence="6">The sequence shown here is derived from an EMBL/GenBank/DDBJ whole genome shotgun (WGS) entry which is preliminary data.</text>
</comment>
<dbReference type="GO" id="GO:0000160">
    <property type="term" value="P:phosphorelay signal transduction system"/>
    <property type="evidence" value="ECO:0007669"/>
    <property type="project" value="UniProtKB-KW"/>
</dbReference>
<dbReference type="Gene3D" id="3.40.50.2300">
    <property type="match status" value="1"/>
</dbReference>
<evidence type="ECO:0000259" key="5">
    <source>
        <dbReference type="PROSITE" id="PS50110"/>
    </source>
</evidence>
<keyword evidence="2" id="KW-0902">Two-component regulatory system</keyword>
<evidence type="ECO:0000313" key="6">
    <source>
        <dbReference type="EMBL" id="MEF7614663.1"/>
    </source>
</evidence>
<sequence length="230" mass="24056">MSFDLLPIPPWLVHAWQAVPPSVLALLAGAGVLAVWGLCLGRSAKSRRAPPAAAQRGAMVPPAARPAADAAAVEAAPPVAPPAPPRPALATARRPALMLVDDSAVVRAKLRKLFEGAGYRVLLACDGQEALPAVRGGAFDLVITDLEMPRMGGLELAERLKGDRKTAAIPVIAITGNDELRADLDAARLGLADIFRKPWVDHELVARAALLIAARSSVGQHVAQDHVAHV</sequence>
<reference evidence="6 7" key="1">
    <citation type="submission" date="2024-02" db="EMBL/GenBank/DDBJ databases">
        <title>Genome sequence of Aquincola sp. MAHUQ-54.</title>
        <authorList>
            <person name="Huq M.A."/>
        </authorList>
    </citation>
    <scope>NUCLEOTIDE SEQUENCE [LARGE SCALE GENOMIC DNA]</scope>
    <source>
        <strain evidence="6 7">MAHUQ-54</strain>
    </source>
</reference>
<keyword evidence="1 3" id="KW-0597">Phosphoprotein</keyword>
<feature type="transmembrane region" description="Helical" evidence="4">
    <location>
        <begin position="20"/>
        <end position="40"/>
    </location>
</feature>
<feature type="domain" description="Response regulatory" evidence="5">
    <location>
        <begin position="96"/>
        <end position="212"/>
    </location>
</feature>
<keyword evidence="4" id="KW-1133">Transmembrane helix</keyword>
<dbReference type="PROSITE" id="PS50110">
    <property type="entry name" value="RESPONSE_REGULATORY"/>
    <property type="match status" value="1"/>
</dbReference>
<keyword evidence="7" id="KW-1185">Reference proteome</keyword>